<keyword evidence="2" id="KW-1185">Reference proteome</keyword>
<name>A0ACC2KE15_PERAE</name>
<proteinExistence type="predicted"/>
<comment type="caution">
    <text evidence="1">The sequence shown here is derived from an EMBL/GenBank/DDBJ whole genome shotgun (WGS) entry which is preliminary data.</text>
</comment>
<evidence type="ECO:0000313" key="2">
    <source>
        <dbReference type="Proteomes" id="UP001234297"/>
    </source>
</evidence>
<dbReference type="EMBL" id="CM056817">
    <property type="protein sequence ID" value="KAJ8619377.1"/>
    <property type="molecule type" value="Genomic_DNA"/>
</dbReference>
<evidence type="ECO:0000313" key="1">
    <source>
        <dbReference type="EMBL" id="KAJ8619377.1"/>
    </source>
</evidence>
<gene>
    <name evidence="1" type="ORF">MRB53_027906</name>
</gene>
<accession>A0ACC2KE15</accession>
<sequence>MRGLREAFVSVENKPCEEEQSFHTHLFHCPNPKIPNLSFSSFLGSFNFYHTHLHASQFKVLTIPVSGDGLLESIIT</sequence>
<organism evidence="1 2">
    <name type="scientific">Persea americana</name>
    <name type="common">Avocado</name>
    <dbReference type="NCBI Taxonomy" id="3435"/>
    <lineage>
        <taxon>Eukaryota</taxon>
        <taxon>Viridiplantae</taxon>
        <taxon>Streptophyta</taxon>
        <taxon>Embryophyta</taxon>
        <taxon>Tracheophyta</taxon>
        <taxon>Spermatophyta</taxon>
        <taxon>Magnoliopsida</taxon>
        <taxon>Magnoliidae</taxon>
        <taxon>Laurales</taxon>
        <taxon>Lauraceae</taxon>
        <taxon>Persea</taxon>
    </lineage>
</organism>
<dbReference type="Proteomes" id="UP001234297">
    <property type="component" value="Chromosome 9"/>
</dbReference>
<protein>
    <submittedName>
        <fullName evidence="1">Uncharacterized protein</fullName>
    </submittedName>
</protein>
<reference evidence="1 2" key="1">
    <citation type="journal article" date="2022" name="Hortic Res">
        <title>A haplotype resolved chromosomal level avocado genome allows analysis of novel avocado genes.</title>
        <authorList>
            <person name="Nath O."/>
            <person name="Fletcher S.J."/>
            <person name="Hayward A."/>
            <person name="Shaw L.M."/>
            <person name="Masouleh A.K."/>
            <person name="Furtado A."/>
            <person name="Henry R.J."/>
            <person name="Mitter N."/>
        </authorList>
    </citation>
    <scope>NUCLEOTIDE SEQUENCE [LARGE SCALE GENOMIC DNA]</scope>
    <source>
        <strain evidence="2">cv. Hass</strain>
    </source>
</reference>